<evidence type="ECO:0000313" key="2">
    <source>
        <dbReference type="Proteomes" id="UP000309186"/>
    </source>
</evidence>
<accession>A0A5R9Q0M7</accession>
<dbReference type="AlphaFoldDB" id="A0A5R9Q0M7"/>
<name>A0A5R9Q0M7_9GAMM</name>
<organism evidence="1 2">
    <name type="scientific">Pseudoalteromonas phenolica</name>
    <dbReference type="NCBI Taxonomy" id="161398"/>
    <lineage>
        <taxon>Bacteria</taxon>
        <taxon>Pseudomonadati</taxon>
        <taxon>Pseudomonadota</taxon>
        <taxon>Gammaproteobacteria</taxon>
        <taxon>Alteromonadales</taxon>
        <taxon>Pseudoalteromonadaceae</taxon>
        <taxon>Pseudoalteromonas</taxon>
    </lineage>
</organism>
<dbReference type="RefSeq" id="WP_138482867.1">
    <property type="nucleotide sequence ID" value="NZ_PPSW01000025.1"/>
</dbReference>
<comment type="caution">
    <text evidence="1">The sequence shown here is derived from an EMBL/GenBank/DDBJ whole genome shotgun (WGS) entry which is preliminary data.</text>
</comment>
<evidence type="ECO:0000313" key="1">
    <source>
        <dbReference type="EMBL" id="TLX46116.1"/>
    </source>
</evidence>
<evidence type="ECO:0008006" key="3">
    <source>
        <dbReference type="Google" id="ProtNLM"/>
    </source>
</evidence>
<dbReference type="OrthoDB" id="4048724at2"/>
<dbReference type="InterPro" id="IPR045617">
    <property type="entry name" value="DUF6445"/>
</dbReference>
<dbReference type="Pfam" id="PF20043">
    <property type="entry name" value="DUF6445"/>
    <property type="match status" value="1"/>
</dbReference>
<dbReference type="EMBL" id="PPSW01000025">
    <property type="protein sequence ID" value="TLX46116.1"/>
    <property type="molecule type" value="Genomic_DNA"/>
</dbReference>
<protein>
    <recommendedName>
        <fullName evidence="3">2OG-Fe(II) oxygenase</fullName>
    </recommendedName>
</protein>
<reference evidence="1 2" key="1">
    <citation type="submission" date="2018-01" db="EMBL/GenBank/DDBJ databases">
        <title>Co-occurrence of chitin degradation, pigmentation and bioactivity in marine Pseudoalteromonas.</title>
        <authorList>
            <person name="Paulsen S."/>
            <person name="Gram L."/>
            <person name="Machado H."/>
        </authorList>
    </citation>
    <scope>NUCLEOTIDE SEQUENCE [LARGE SCALE GENOMIC DNA]</scope>
    <source>
        <strain evidence="1 2">S3663</strain>
    </source>
</reference>
<sequence length="220" mass="25042">MKLSLSKKITIQKTKINDNDVIYVIDNFLSEPDDIVSFACETAYFNPPGKDGTLYPGIRDLMPRPYEACLQELLNELFESETYIHRCMLSLITIPDEEINEFQSLPHVDSLEDCQYASVHYLCDSQYGGTSIYKHIPSGDIKITPKNVQLMQDALNNNKQRGYLTNNNDLFESVFSVEAKFNRIVIYPSNLLHCADINKAKSISANPKRGRLTVASFFEI</sequence>
<gene>
    <name evidence="1" type="ORF">C1E24_15240</name>
</gene>
<proteinExistence type="predicted"/>
<dbReference type="Proteomes" id="UP000309186">
    <property type="component" value="Unassembled WGS sequence"/>
</dbReference>